<organism evidence="3 4">
    <name type="scientific">Permianibacter aggregans</name>
    <dbReference type="NCBI Taxonomy" id="1510150"/>
    <lineage>
        <taxon>Bacteria</taxon>
        <taxon>Pseudomonadati</taxon>
        <taxon>Pseudomonadota</taxon>
        <taxon>Gammaproteobacteria</taxon>
        <taxon>Pseudomonadales</taxon>
        <taxon>Pseudomonadaceae</taxon>
        <taxon>Permianibacter</taxon>
    </lineage>
</organism>
<evidence type="ECO:0000313" key="4">
    <source>
        <dbReference type="Proteomes" id="UP000295375"/>
    </source>
</evidence>
<dbReference type="InterPro" id="IPR002656">
    <property type="entry name" value="Acyl_transf_3_dom"/>
</dbReference>
<keyword evidence="1" id="KW-0812">Transmembrane</keyword>
<proteinExistence type="predicted"/>
<dbReference type="PANTHER" id="PTHR36927">
    <property type="entry name" value="BLR4337 PROTEIN"/>
    <property type="match status" value="1"/>
</dbReference>
<feature type="transmembrane region" description="Helical" evidence="1">
    <location>
        <begin position="305"/>
        <end position="321"/>
    </location>
</feature>
<feature type="transmembrane region" description="Helical" evidence="1">
    <location>
        <begin position="143"/>
        <end position="163"/>
    </location>
</feature>
<name>A0A4R6UIW0_9GAMM</name>
<feature type="transmembrane region" description="Helical" evidence="1">
    <location>
        <begin position="237"/>
        <end position="255"/>
    </location>
</feature>
<keyword evidence="4" id="KW-1185">Reference proteome</keyword>
<keyword evidence="1" id="KW-1133">Transmembrane helix</keyword>
<dbReference type="PANTHER" id="PTHR36927:SF3">
    <property type="entry name" value="GLUCANS BIOSYNTHESIS PROTEIN C"/>
    <property type="match status" value="1"/>
</dbReference>
<feature type="transmembrane region" description="Helical" evidence="1">
    <location>
        <begin position="327"/>
        <end position="349"/>
    </location>
</feature>
<feature type="transmembrane region" description="Helical" evidence="1">
    <location>
        <begin position="90"/>
        <end position="108"/>
    </location>
</feature>
<accession>A0A4R6UIW0</accession>
<protein>
    <submittedName>
        <fullName evidence="3">Peptidoglycan/LPS O-acetylase OafA/YrhL</fullName>
    </submittedName>
</protein>
<dbReference type="Pfam" id="PF01757">
    <property type="entry name" value="Acyl_transf_3"/>
    <property type="match status" value="1"/>
</dbReference>
<keyword evidence="1" id="KW-0472">Membrane</keyword>
<sequence>MQSPNTRYYFLDWLRMLAILGVVLYHVGMFFVPWGWHIKNPELVGWLETPMDIAHRLRMPLLFVIAGAVVAYSLNRRTVAALLQERSRRLLIPIVFGMFVIVPPQIYVERMVNGEFSADYLSYFFERVLQFQPYPVGDFAWHHLWFIVYLFVYMLLFTPLFAWWKKQPKRLQPGWWLLVLALPLGINEALLRPYFPERHSLLNDWWTFNNYALLLLYGFFLSRLPGVWEWLQQRRRLLLALVGATVAVILPLKAIQIVQAGNVWDGLSANVFVWFSILAMLGYAKQWLNRPSQWLMDIREAAYPTYILHQTVIILLAWPLIDAPLSIAVKAAILIFGTMLCCLAVYALLIRPFAVMRVLFGLPAQRQMAQGEKNEKNAVVYRADVVAGVNTAGRNPVV</sequence>
<feature type="transmembrane region" description="Helical" evidence="1">
    <location>
        <begin position="12"/>
        <end position="36"/>
    </location>
</feature>
<dbReference type="GO" id="GO:0016747">
    <property type="term" value="F:acyltransferase activity, transferring groups other than amino-acyl groups"/>
    <property type="evidence" value="ECO:0007669"/>
    <property type="project" value="InterPro"/>
</dbReference>
<evidence type="ECO:0000259" key="2">
    <source>
        <dbReference type="Pfam" id="PF01757"/>
    </source>
</evidence>
<dbReference type="RefSeq" id="WP_157591267.1">
    <property type="nucleotide sequence ID" value="NZ_CP037953.1"/>
</dbReference>
<dbReference type="InterPro" id="IPR050623">
    <property type="entry name" value="Glucan_succinyl_AcylTrfase"/>
</dbReference>
<reference evidence="3 4" key="1">
    <citation type="submission" date="2019-03" db="EMBL/GenBank/DDBJ databases">
        <title>Genomic Encyclopedia of Type Strains, Phase IV (KMG-IV): sequencing the most valuable type-strain genomes for metagenomic binning, comparative biology and taxonomic classification.</title>
        <authorList>
            <person name="Goeker M."/>
        </authorList>
    </citation>
    <scope>NUCLEOTIDE SEQUENCE [LARGE SCALE GENOMIC DNA]</scope>
    <source>
        <strain evidence="3 4">DSM 103792</strain>
    </source>
</reference>
<feature type="transmembrane region" description="Helical" evidence="1">
    <location>
        <begin position="267"/>
        <end position="284"/>
    </location>
</feature>
<dbReference type="Proteomes" id="UP000295375">
    <property type="component" value="Unassembled WGS sequence"/>
</dbReference>
<dbReference type="AlphaFoldDB" id="A0A4R6UIW0"/>
<feature type="transmembrane region" description="Helical" evidence="1">
    <location>
        <begin position="207"/>
        <end position="225"/>
    </location>
</feature>
<evidence type="ECO:0000256" key="1">
    <source>
        <dbReference type="SAM" id="Phobius"/>
    </source>
</evidence>
<feature type="transmembrane region" description="Helical" evidence="1">
    <location>
        <begin position="175"/>
        <end position="195"/>
    </location>
</feature>
<dbReference type="EMBL" id="SNYM01000015">
    <property type="protein sequence ID" value="TDQ46026.1"/>
    <property type="molecule type" value="Genomic_DNA"/>
</dbReference>
<gene>
    <name evidence="3" type="ORF">EV696_11520</name>
</gene>
<feature type="domain" description="Acyltransferase 3" evidence="2">
    <location>
        <begin position="9"/>
        <end position="346"/>
    </location>
</feature>
<feature type="transmembrane region" description="Helical" evidence="1">
    <location>
        <begin position="56"/>
        <end position="74"/>
    </location>
</feature>
<comment type="caution">
    <text evidence="3">The sequence shown here is derived from an EMBL/GenBank/DDBJ whole genome shotgun (WGS) entry which is preliminary data.</text>
</comment>
<evidence type="ECO:0000313" key="3">
    <source>
        <dbReference type="EMBL" id="TDQ46026.1"/>
    </source>
</evidence>